<comment type="caution">
    <text evidence="1">The sequence shown here is derived from an EMBL/GenBank/DDBJ whole genome shotgun (WGS) entry which is preliminary data.</text>
</comment>
<reference evidence="1" key="1">
    <citation type="submission" date="2022-07" db="EMBL/GenBank/DDBJ databases">
        <title>Phylogenomic reconstructions and comparative analyses of Kickxellomycotina fungi.</title>
        <authorList>
            <person name="Reynolds N.K."/>
            <person name="Stajich J.E."/>
            <person name="Barry K."/>
            <person name="Grigoriev I.V."/>
            <person name="Crous P."/>
            <person name="Smith M.E."/>
        </authorList>
    </citation>
    <scope>NUCLEOTIDE SEQUENCE</scope>
    <source>
        <strain evidence="1">BCRC 34191</strain>
    </source>
</reference>
<gene>
    <name evidence="1" type="primary">MDM12_2</name>
    <name evidence="1" type="ORF">GGI18_004424</name>
</gene>
<sequence>AKEDIGSSDTRGAGDDRGGRSSVGSSLRGSGEPESKSPVNEFAKPEPPPLLDEDAVIERVMMDLPGHHPRFEFAAEQTKFVCQVFYIAQFEALRRCNGCEGSYIESLSRCMPYIAQGGKSGSAFLRTRDKRFIIKQVLNAESEAFLKFAPFYFQHMYRTYRDVMLTVLVKIFGFCRVSYRNARTRKWVKMNVIIMENLFYERTCKPTFDLKGSERNRMVDESGMNEVLQDENFVKLIRKTPLCIRQQTKRHLHDAIWNDTLFLSKMNVMDYSLLVGVDENNNELVIGIVDFIRTFTWDKKLESWVKEASILGGSGKSPTIVSPKQYKKRFREAMERYFLMVPDKFIVLQAAEEED</sequence>
<evidence type="ECO:0000313" key="1">
    <source>
        <dbReference type="EMBL" id="KAJ2776065.1"/>
    </source>
</evidence>
<evidence type="ECO:0000313" key="2">
    <source>
        <dbReference type="Proteomes" id="UP001140066"/>
    </source>
</evidence>
<protein>
    <submittedName>
        <fullName evidence="1">Mitochondrial distribution and morphology protein 12</fullName>
        <ecNumber evidence="1">2.7.1.150</ecNumber>
    </submittedName>
</protein>
<dbReference type="EC" id="2.7.1.150" evidence="1"/>
<dbReference type="EMBL" id="JANBUK010002022">
    <property type="protein sequence ID" value="KAJ2776065.1"/>
    <property type="molecule type" value="Genomic_DNA"/>
</dbReference>
<organism evidence="1 2">
    <name type="scientific">Coemansia linderi</name>
    <dbReference type="NCBI Taxonomy" id="2663919"/>
    <lineage>
        <taxon>Eukaryota</taxon>
        <taxon>Fungi</taxon>
        <taxon>Fungi incertae sedis</taxon>
        <taxon>Zoopagomycota</taxon>
        <taxon>Kickxellomycotina</taxon>
        <taxon>Kickxellomycetes</taxon>
        <taxon>Kickxellales</taxon>
        <taxon>Kickxellaceae</taxon>
        <taxon>Coemansia</taxon>
    </lineage>
</organism>
<keyword evidence="2" id="KW-1185">Reference proteome</keyword>
<name>A0ACC1K9F3_9FUNG</name>
<keyword evidence="1" id="KW-0808">Transferase</keyword>
<proteinExistence type="predicted"/>
<feature type="non-terminal residue" evidence="1">
    <location>
        <position position="1"/>
    </location>
</feature>
<dbReference type="Proteomes" id="UP001140066">
    <property type="component" value="Unassembled WGS sequence"/>
</dbReference>
<accession>A0ACC1K9F3</accession>